<evidence type="ECO:0000313" key="2">
    <source>
        <dbReference type="EMBL" id="KAF6809672.1"/>
    </source>
</evidence>
<proteinExistence type="predicted"/>
<evidence type="ECO:0000256" key="1">
    <source>
        <dbReference type="SAM" id="MobiDB-lite"/>
    </source>
</evidence>
<name>A0A8H6MUQ0_9PEZI</name>
<feature type="region of interest" description="Disordered" evidence="1">
    <location>
        <begin position="1"/>
        <end position="34"/>
    </location>
</feature>
<feature type="compositionally biased region" description="Basic and acidic residues" evidence="1">
    <location>
        <begin position="17"/>
        <end position="34"/>
    </location>
</feature>
<reference evidence="2" key="1">
    <citation type="journal article" date="2020" name="Phytopathology">
        <title>Genome Sequence Resources of Colletotrichum truncatum, C. plurivorum, C. musicola, and C. sojae: Four Species Pathogenic to Soybean (Glycine max).</title>
        <authorList>
            <person name="Rogerio F."/>
            <person name="Boufleur T.R."/>
            <person name="Ciampi-Guillardi M."/>
            <person name="Sukno S.A."/>
            <person name="Thon M.R."/>
            <person name="Massola Junior N.S."/>
            <person name="Baroncelli R."/>
        </authorList>
    </citation>
    <scope>NUCLEOTIDE SEQUENCE</scope>
    <source>
        <strain evidence="2">LFN0074</strain>
    </source>
</reference>
<evidence type="ECO:0000313" key="3">
    <source>
        <dbReference type="Proteomes" id="UP000639643"/>
    </source>
</evidence>
<dbReference type="AlphaFoldDB" id="A0A8H6MUQ0"/>
<dbReference type="EMBL" id="WIGM01000881">
    <property type="protein sequence ID" value="KAF6809672.1"/>
    <property type="molecule type" value="Genomic_DNA"/>
</dbReference>
<comment type="caution">
    <text evidence="2">The sequence shown here is derived from an EMBL/GenBank/DDBJ whole genome shotgun (WGS) entry which is preliminary data.</text>
</comment>
<feature type="region of interest" description="Disordered" evidence="1">
    <location>
        <begin position="214"/>
        <end position="240"/>
    </location>
</feature>
<accession>A0A8H6MUQ0</accession>
<sequence>MFAADDNTNAHRLAVNNERHEHSSEWSAVHDDKMPNPPRVTFRLPDYSVGFLDNQPSTGDHTVVPYFALKRRLSSRLTAPKSNGPKRARREEFRAIKTPPTSLGRPRPRPSQPVSMARQASRICSSLVYERQAPRGTLPMLLSDASCAALELPEAAIANVPSVSCPVALAFSTRPALQPEDRQVVPPAVTSRLAGGPHNRRLWPVRRLARDPRRFCPRHARRGVKDPFSAPTDSSRMEGF</sequence>
<keyword evidence="3" id="KW-1185">Reference proteome</keyword>
<protein>
    <submittedName>
        <fullName evidence="2">Uncharacterized protein</fullName>
    </submittedName>
</protein>
<organism evidence="2 3">
    <name type="scientific">Colletotrichum musicola</name>
    <dbReference type="NCBI Taxonomy" id="2175873"/>
    <lineage>
        <taxon>Eukaryota</taxon>
        <taxon>Fungi</taxon>
        <taxon>Dikarya</taxon>
        <taxon>Ascomycota</taxon>
        <taxon>Pezizomycotina</taxon>
        <taxon>Sordariomycetes</taxon>
        <taxon>Hypocreomycetidae</taxon>
        <taxon>Glomerellales</taxon>
        <taxon>Glomerellaceae</taxon>
        <taxon>Colletotrichum</taxon>
        <taxon>Colletotrichum orchidearum species complex</taxon>
    </lineage>
</organism>
<feature type="region of interest" description="Disordered" evidence="1">
    <location>
        <begin position="77"/>
        <end position="117"/>
    </location>
</feature>
<dbReference type="Proteomes" id="UP000639643">
    <property type="component" value="Unassembled WGS sequence"/>
</dbReference>
<gene>
    <name evidence="2" type="ORF">CMUS01_13628</name>
</gene>